<organism evidence="10 11">
    <name type="scientific">Capillimicrobium parvum</name>
    <dbReference type="NCBI Taxonomy" id="2884022"/>
    <lineage>
        <taxon>Bacteria</taxon>
        <taxon>Bacillati</taxon>
        <taxon>Actinomycetota</taxon>
        <taxon>Thermoleophilia</taxon>
        <taxon>Solirubrobacterales</taxon>
        <taxon>Capillimicrobiaceae</taxon>
        <taxon>Capillimicrobium</taxon>
    </lineage>
</organism>
<dbReference type="GO" id="GO:0051538">
    <property type="term" value="F:3 iron, 4 sulfur cluster binding"/>
    <property type="evidence" value="ECO:0007669"/>
    <property type="project" value="UniProtKB-UniRule"/>
</dbReference>
<dbReference type="InterPro" id="IPR017900">
    <property type="entry name" value="4Fe4S_Fe_S_CS"/>
</dbReference>
<dbReference type="AlphaFoldDB" id="A0A9E7C364"/>
<evidence type="ECO:0000256" key="6">
    <source>
        <dbReference type="ARBA" id="ARBA00023004"/>
    </source>
</evidence>
<comment type="cofactor">
    <cofactor evidence="8">
        <name>[3Fe-4S] cluster</name>
        <dbReference type="ChEBI" id="CHEBI:21137"/>
    </cofactor>
    <text evidence="8">Binds 1 [3Fe-4S] cluster.</text>
</comment>
<keyword evidence="4 8" id="KW-0479">Metal-binding</keyword>
<evidence type="ECO:0000256" key="5">
    <source>
        <dbReference type="ARBA" id="ARBA00022982"/>
    </source>
</evidence>
<proteinExistence type="predicted"/>
<evidence type="ECO:0000259" key="9">
    <source>
        <dbReference type="PROSITE" id="PS51379"/>
    </source>
</evidence>
<dbReference type="PANTHER" id="PTHR42859">
    <property type="entry name" value="OXIDOREDUCTASE"/>
    <property type="match status" value="1"/>
</dbReference>
<dbReference type="Gene3D" id="3.30.70.20">
    <property type="match status" value="1"/>
</dbReference>
<dbReference type="InterPro" id="IPR000813">
    <property type="entry name" value="7Fe_ferredoxin"/>
</dbReference>
<feature type="domain" description="4Fe-4S ferredoxin-type" evidence="9">
    <location>
        <begin position="31"/>
        <end position="60"/>
    </location>
</feature>
<dbReference type="InterPro" id="IPR050294">
    <property type="entry name" value="RnfB_subfamily"/>
</dbReference>
<comment type="function">
    <text evidence="8">Ferredoxins are iron-sulfur proteins that transfer electrons in a wide variety of metabolic reactions.</text>
</comment>
<dbReference type="PROSITE" id="PS51379">
    <property type="entry name" value="4FE4S_FER_2"/>
    <property type="match status" value="1"/>
</dbReference>
<keyword evidence="11" id="KW-1185">Reference proteome</keyword>
<dbReference type="GO" id="GO:0046872">
    <property type="term" value="F:metal ion binding"/>
    <property type="evidence" value="ECO:0007669"/>
    <property type="project" value="UniProtKB-UniRule"/>
</dbReference>
<dbReference type="PROSITE" id="PS00198">
    <property type="entry name" value="4FE4S_FER_1"/>
    <property type="match status" value="1"/>
</dbReference>
<dbReference type="PANTHER" id="PTHR42859:SF2">
    <property type="entry name" value="FERREDOXIN"/>
    <property type="match status" value="1"/>
</dbReference>
<evidence type="ECO:0000313" key="11">
    <source>
        <dbReference type="Proteomes" id="UP001162834"/>
    </source>
</evidence>
<dbReference type="EMBL" id="CP087164">
    <property type="protein sequence ID" value="UGS38429.1"/>
    <property type="molecule type" value="Genomic_DNA"/>
</dbReference>
<protein>
    <recommendedName>
        <fullName evidence="8">Ferredoxin</fullName>
    </recommendedName>
</protein>
<dbReference type="PRINTS" id="PR00354">
    <property type="entry name" value="7FE8SFRDOXIN"/>
</dbReference>
<evidence type="ECO:0000256" key="7">
    <source>
        <dbReference type="ARBA" id="ARBA00023014"/>
    </source>
</evidence>
<dbReference type="GO" id="GO:0051539">
    <property type="term" value="F:4 iron, 4 sulfur cluster binding"/>
    <property type="evidence" value="ECO:0007669"/>
    <property type="project" value="UniProtKB-UniRule"/>
</dbReference>
<evidence type="ECO:0000256" key="3">
    <source>
        <dbReference type="ARBA" id="ARBA00022485"/>
    </source>
</evidence>
<keyword evidence="2 8" id="KW-0813">Transport</keyword>
<keyword evidence="6 8" id="KW-0408">Iron</keyword>
<evidence type="ECO:0000256" key="8">
    <source>
        <dbReference type="RuleBase" id="RU365098"/>
    </source>
</evidence>
<dbReference type="GO" id="GO:0009055">
    <property type="term" value="F:electron transfer activity"/>
    <property type="evidence" value="ECO:0007669"/>
    <property type="project" value="UniProtKB-UniRule"/>
</dbReference>
<evidence type="ECO:0000256" key="4">
    <source>
        <dbReference type="ARBA" id="ARBA00022723"/>
    </source>
</evidence>
<dbReference type="Proteomes" id="UP001162834">
    <property type="component" value="Chromosome"/>
</dbReference>
<comment type="cofactor">
    <cofactor evidence="1 8">
        <name>[4Fe-4S] cluster</name>
        <dbReference type="ChEBI" id="CHEBI:49883"/>
    </cofactor>
</comment>
<dbReference type="SUPFAM" id="SSF54862">
    <property type="entry name" value="4Fe-4S ferredoxins"/>
    <property type="match status" value="1"/>
</dbReference>
<evidence type="ECO:0000313" key="10">
    <source>
        <dbReference type="EMBL" id="UGS38429.1"/>
    </source>
</evidence>
<name>A0A9E7C364_9ACTN</name>
<evidence type="ECO:0000256" key="2">
    <source>
        <dbReference type="ARBA" id="ARBA00022448"/>
    </source>
</evidence>
<dbReference type="Pfam" id="PF00037">
    <property type="entry name" value="Fer4"/>
    <property type="match status" value="1"/>
</dbReference>
<keyword evidence="8" id="KW-0003">3Fe-4S</keyword>
<reference evidence="10" key="1">
    <citation type="journal article" date="2022" name="Int. J. Syst. Evol. Microbiol.">
        <title>Pseudomonas aegrilactucae sp. nov. and Pseudomonas morbosilactucae sp. nov., pathogens causing bacterial rot of lettuce in Japan.</title>
        <authorList>
            <person name="Sawada H."/>
            <person name="Fujikawa T."/>
            <person name="Satou M."/>
        </authorList>
    </citation>
    <scope>NUCLEOTIDE SEQUENCE</scope>
    <source>
        <strain evidence="10">0166_1</strain>
    </source>
</reference>
<keyword evidence="5 8" id="KW-0249">Electron transport</keyword>
<accession>A0A9E7C364</accession>
<dbReference type="RefSeq" id="WP_259312450.1">
    <property type="nucleotide sequence ID" value="NZ_CP087164.1"/>
</dbReference>
<keyword evidence="7 8" id="KW-0411">Iron-sulfur</keyword>
<sequence>MTYVVGPGCIGSMDRSCIEVCPVDCIYETAHMVVIAPDECIDCGACAPECPVDAIFEQDGMPPEHAEFVAINRAWGGGAAAVDALVEQYLQASE</sequence>
<keyword evidence="3 8" id="KW-0004">4Fe-4S</keyword>
<evidence type="ECO:0000256" key="1">
    <source>
        <dbReference type="ARBA" id="ARBA00001966"/>
    </source>
</evidence>
<gene>
    <name evidence="10" type="ORF">DSM104329_04857</name>
</gene>
<dbReference type="KEGG" id="sbae:DSM104329_04857"/>
<dbReference type="InterPro" id="IPR017896">
    <property type="entry name" value="4Fe4S_Fe-S-bd"/>
</dbReference>